<dbReference type="SUPFAM" id="SSF56112">
    <property type="entry name" value="Protein kinase-like (PK-like)"/>
    <property type="match status" value="1"/>
</dbReference>
<name>A0ABQ2QYH0_9ACTN</name>
<dbReference type="InterPro" id="IPR051678">
    <property type="entry name" value="AGP_Transferase"/>
</dbReference>
<comment type="caution">
    <text evidence="2">The sequence shown here is derived from an EMBL/GenBank/DDBJ whole genome shotgun (WGS) entry which is preliminary data.</text>
</comment>
<gene>
    <name evidence="2" type="ORF">GCM10010140_33590</name>
</gene>
<proteinExistence type="predicted"/>
<dbReference type="InterPro" id="IPR002575">
    <property type="entry name" value="Aminoglycoside_PTrfase"/>
</dbReference>
<organism evidence="2 3">
    <name type="scientific">Streptosporangium pseudovulgare</name>
    <dbReference type="NCBI Taxonomy" id="35765"/>
    <lineage>
        <taxon>Bacteria</taxon>
        <taxon>Bacillati</taxon>
        <taxon>Actinomycetota</taxon>
        <taxon>Actinomycetes</taxon>
        <taxon>Streptosporangiales</taxon>
        <taxon>Streptosporangiaceae</taxon>
        <taxon>Streptosporangium</taxon>
    </lineage>
</organism>
<dbReference type="EMBL" id="BMQJ01000007">
    <property type="protein sequence ID" value="GGQ00733.1"/>
    <property type="molecule type" value="Genomic_DNA"/>
</dbReference>
<dbReference type="Pfam" id="PF01636">
    <property type="entry name" value="APH"/>
    <property type="match status" value="1"/>
</dbReference>
<dbReference type="Gene3D" id="3.30.200.20">
    <property type="entry name" value="Phosphorylase Kinase, domain 1"/>
    <property type="match status" value="1"/>
</dbReference>
<dbReference type="Proteomes" id="UP000611554">
    <property type="component" value="Unassembled WGS sequence"/>
</dbReference>
<reference evidence="3" key="1">
    <citation type="journal article" date="2019" name="Int. J. Syst. Evol. Microbiol.">
        <title>The Global Catalogue of Microorganisms (GCM) 10K type strain sequencing project: providing services to taxonomists for standard genome sequencing and annotation.</title>
        <authorList>
            <consortium name="The Broad Institute Genomics Platform"/>
            <consortium name="The Broad Institute Genome Sequencing Center for Infectious Disease"/>
            <person name="Wu L."/>
            <person name="Ma J."/>
        </authorList>
    </citation>
    <scope>NUCLEOTIDE SEQUENCE [LARGE SCALE GENOMIC DNA]</scope>
    <source>
        <strain evidence="3">JCM 3115</strain>
    </source>
</reference>
<dbReference type="PANTHER" id="PTHR21310">
    <property type="entry name" value="AMINOGLYCOSIDE PHOSPHOTRANSFERASE-RELATED-RELATED"/>
    <property type="match status" value="1"/>
</dbReference>
<dbReference type="InterPro" id="IPR011009">
    <property type="entry name" value="Kinase-like_dom_sf"/>
</dbReference>
<sequence>MDGQNGHGVGDVRAAVAAHLPSHRAGTVVRSGAGQDNVAYEVDGELIVRFSLQDDPAERAALVEHESRLLTAVAEISPLPVPEPMFADPGRGCLAYAKLPGRPLLHLPGPAREAYGPSVAAVLGGLLTALHAVPAERLADLVERDDFPPEEWLREAVEIYEAVSGQVPAAHRRAVEAFLAAPPPPTGGWEPVFSHNDLGVEHVLVDPDTGRVTGVIDWGDAAITDPAYDFGLLYRDLGPSALDAAIGRYHGGAEPASLRERAVFYARCGALEDLAYGLEPGQKVYADKSIAAMTWLFPV</sequence>
<dbReference type="Gene3D" id="3.90.1200.10">
    <property type="match status" value="1"/>
</dbReference>
<feature type="domain" description="Aminoglycoside phosphotransferase" evidence="1">
    <location>
        <begin position="32"/>
        <end position="259"/>
    </location>
</feature>
<evidence type="ECO:0000313" key="3">
    <source>
        <dbReference type="Proteomes" id="UP000611554"/>
    </source>
</evidence>
<evidence type="ECO:0000313" key="2">
    <source>
        <dbReference type="EMBL" id="GGQ00733.1"/>
    </source>
</evidence>
<keyword evidence="3" id="KW-1185">Reference proteome</keyword>
<accession>A0ABQ2QYH0</accession>
<dbReference type="RefSeq" id="WP_229811331.1">
    <property type="nucleotide sequence ID" value="NZ_BMQJ01000007.1"/>
</dbReference>
<protein>
    <recommendedName>
        <fullName evidence="1">Aminoglycoside phosphotransferase domain-containing protein</fullName>
    </recommendedName>
</protein>
<evidence type="ECO:0000259" key="1">
    <source>
        <dbReference type="Pfam" id="PF01636"/>
    </source>
</evidence>